<dbReference type="AlphaFoldDB" id="B3PN75"/>
<reference evidence="2 3" key="1">
    <citation type="journal article" date="2008" name="Infect. Immun.">
        <title>Genome of Mycoplasma arthritidis.</title>
        <authorList>
            <person name="Dybvig K."/>
            <person name="Zuhua C."/>
            <person name="Lao P."/>
            <person name="Jordan D.S."/>
            <person name="French C.T."/>
            <person name="Tu A.H."/>
            <person name="Loraine A.E."/>
        </authorList>
    </citation>
    <scope>NUCLEOTIDE SEQUENCE [LARGE SCALE GENOMIC DNA]</scope>
    <source>
        <strain evidence="2 3">158L3-1</strain>
    </source>
</reference>
<sequence length="247" mass="28210">MEFCCKSDIGLVRPENQDRVTFVQKDDWALAVLCDGMGGHRGGAQAASLTIDLFSKYFTNNFPFSINYNDKFAINDWFSHALTHIKNSLRVYVEEHSQYRDMGTTLVAALIYQKENHIYIFNIGDSRIYIYNGLLHQVTQDQNIKNKLINEGFNPTDASNHPDANKLTSCLGPYKTMVPDGHAFNKNSNSQYIILTSDGLHDFIEKPLFERVIQNKKNSLEEKALNLINYAKKNHSNDNISIIIVRI</sequence>
<keyword evidence="3" id="KW-1185">Reference proteome</keyword>
<dbReference type="PROSITE" id="PS51746">
    <property type="entry name" value="PPM_2"/>
    <property type="match status" value="1"/>
</dbReference>
<dbReference type="EMBL" id="CP001047">
    <property type="protein sequence ID" value="ACF07477.1"/>
    <property type="molecule type" value="Genomic_DNA"/>
</dbReference>
<proteinExistence type="predicted"/>
<dbReference type="eggNOG" id="COG0631">
    <property type="taxonomic scope" value="Bacteria"/>
</dbReference>
<dbReference type="Proteomes" id="UP000008812">
    <property type="component" value="Chromosome"/>
</dbReference>
<dbReference type="HOGENOM" id="CLU_034545_4_1_14"/>
<gene>
    <name evidence="2" type="ordered locus">MARTH_orf716</name>
</gene>
<accession>B3PN75</accession>
<dbReference type="InterPro" id="IPR001932">
    <property type="entry name" value="PPM-type_phosphatase-like_dom"/>
</dbReference>
<evidence type="ECO:0000313" key="2">
    <source>
        <dbReference type="EMBL" id="ACF07477.1"/>
    </source>
</evidence>
<dbReference type="SMART" id="SM00332">
    <property type="entry name" value="PP2Cc"/>
    <property type="match status" value="1"/>
</dbReference>
<dbReference type="GO" id="GO:0004722">
    <property type="term" value="F:protein serine/threonine phosphatase activity"/>
    <property type="evidence" value="ECO:0007669"/>
    <property type="project" value="InterPro"/>
</dbReference>
<dbReference type="PANTHER" id="PTHR47992">
    <property type="entry name" value="PROTEIN PHOSPHATASE"/>
    <property type="match status" value="1"/>
</dbReference>
<dbReference type="SUPFAM" id="SSF81606">
    <property type="entry name" value="PP2C-like"/>
    <property type="match status" value="1"/>
</dbReference>
<dbReference type="SMART" id="SM00331">
    <property type="entry name" value="PP2C_SIG"/>
    <property type="match status" value="1"/>
</dbReference>
<name>B3PN75_META1</name>
<evidence type="ECO:0000259" key="1">
    <source>
        <dbReference type="PROSITE" id="PS51746"/>
    </source>
</evidence>
<dbReference type="InterPro" id="IPR015655">
    <property type="entry name" value="PP2C"/>
</dbReference>
<evidence type="ECO:0000313" key="3">
    <source>
        <dbReference type="Proteomes" id="UP000008812"/>
    </source>
</evidence>
<protein>
    <submittedName>
        <fullName evidence="2">Phosphoprotein serine/threonine phosphatase</fullName>
    </submittedName>
</protein>
<dbReference type="Gene3D" id="3.60.40.10">
    <property type="entry name" value="PPM-type phosphatase domain"/>
    <property type="match status" value="1"/>
</dbReference>
<organism evidence="2 3">
    <name type="scientific">Metamycoplasma arthritidis (strain 158L3-1)</name>
    <name type="common">Mycoplasma arthritidis</name>
    <dbReference type="NCBI Taxonomy" id="243272"/>
    <lineage>
        <taxon>Bacteria</taxon>
        <taxon>Bacillati</taxon>
        <taxon>Mycoplasmatota</taxon>
        <taxon>Mycoplasmoidales</taxon>
        <taxon>Metamycoplasmataceae</taxon>
        <taxon>Metamycoplasma</taxon>
    </lineage>
</organism>
<dbReference type="KEGG" id="mat:MARTH_orf716"/>
<dbReference type="CDD" id="cd00143">
    <property type="entry name" value="PP2Cc"/>
    <property type="match status" value="1"/>
</dbReference>
<dbReference type="RefSeq" id="WP_012498434.1">
    <property type="nucleotide sequence ID" value="NC_011025.1"/>
</dbReference>
<dbReference type="InterPro" id="IPR036457">
    <property type="entry name" value="PPM-type-like_dom_sf"/>
</dbReference>
<feature type="domain" description="PPM-type phosphatase" evidence="1">
    <location>
        <begin position="2"/>
        <end position="247"/>
    </location>
</feature>
<dbReference type="STRING" id="243272.MARTH_orf716"/>
<dbReference type="Pfam" id="PF13672">
    <property type="entry name" value="PP2C_2"/>
    <property type="match status" value="1"/>
</dbReference>